<name>A0A426XY70_ENSVE</name>
<dbReference type="EMBL" id="AMZH03016482">
    <property type="protein sequence ID" value="RRT44404.1"/>
    <property type="molecule type" value="Genomic_DNA"/>
</dbReference>
<protein>
    <submittedName>
        <fullName evidence="1">Uncharacterized protein</fullName>
    </submittedName>
</protein>
<dbReference type="AlphaFoldDB" id="A0A426XY70"/>
<organism evidence="1 2">
    <name type="scientific">Ensete ventricosum</name>
    <name type="common">Abyssinian banana</name>
    <name type="synonym">Musa ensete</name>
    <dbReference type="NCBI Taxonomy" id="4639"/>
    <lineage>
        <taxon>Eukaryota</taxon>
        <taxon>Viridiplantae</taxon>
        <taxon>Streptophyta</taxon>
        <taxon>Embryophyta</taxon>
        <taxon>Tracheophyta</taxon>
        <taxon>Spermatophyta</taxon>
        <taxon>Magnoliopsida</taxon>
        <taxon>Liliopsida</taxon>
        <taxon>Zingiberales</taxon>
        <taxon>Musaceae</taxon>
        <taxon>Ensete</taxon>
    </lineage>
</organism>
<evidence type="ECO:0000313" key="2">
    <source>
        <dbReference type="Proteomes" id="UP000287651"/>
    </source>
</evidence>
<proteinExistence type="predicted"/>
<dbReference type="Proteomes" id="UP000287651">
    <property type="component" value="Unassembled WGS sequence"/>
</dbReference>
<gene>
    <name evidence="1" type="ORF">B296_00055764</name>
</gene>
<evidence type="ECO:0000313" key="1">
    <source>
        <dbReference type="EMBL" id="RRT44404.1"/>
    </source>
</evidence>
<comment type="caution">
    <text evidence="1">The sequence shown here is derived from an EMBL/GenBank/DDBJ whole genome shotgun (WGS) entry which is preliminary data.</text>
</comment>
<sequence>MRRGIISFPSGETRRRLVLPSRSLLLFRLISPCGEESLAGDGRIAWGTGEEQISPSFLPFLLLHLLLSPSIDHRQSKSIADDRNRLPMADFGSTAR</sequence>
<reference evidence="1 2" key="1">
    <citation type="journal article" date="2014" name="Agronomy (Basel)">
        <title>A Draft Genome Sequence for Ensete ventricosum, the Drought-Tolerant Tree Against Hunger.</title>
        <authorList>
            <person name="Harrison J."/>
            <person name="Moore K.A."/>
            <person name="Paszkiewicz K."/>
            <person name="Jones T."/>
            <person name="Grant M."/>
            <person name="Ambacheew D."/>
            <person name="Muzemil S."/>
            <person name="Studholme D.J."/>
        </authorList>
    </citation>
    <scope>NUCLEOTIDE SEQUENCE [LARGE SCALE GENOMIC DNA]</scope>
</reference>
<accession>A0A426XY70</accession>